<dbReference type="OrthoDB" id="5363962at2759"/>
<protein>
    <submittedName>
        <fullName evidence="8">GroES-like protein</fullName>
    </submittedName>
</protein>
<dbReference type="Gene3D" id="3.40.50.720">
    <property type="entry name" value="NAD(P)-binding Rossmann-like Domain"/>
    <property type="match status" value="1"/>
</dbReference>
<name>A0A4Y7TKS7_COPMI</name>
<evidence type="ECO:0000256" key="6">
    <source>
        <dbReference type="ARBA" id="ARBA00023027"/>
    </source>
</evidence>
<organism evidence="8 9">
    <name type="scientific">Coprinellus micaceus</name>
    <name type="common">Glistening ink-cap mushroom</name>
    <name type="synonym">Coprinus micaceus</name>
    <dbReference type="NCBI Taxonomy" id="71717"/>
    <lineage>
        <taxon>Eukaryota</taxon>
        <taxon>Fungi</taxon>
        <taxon>Dikarya</taxon>
        <taxon>Basidiomycota</taxon>
        <taxon>Agaricomycotina</taxon>
        <taxon>Agaricomycetes</taxon>
        <taxon>Agaricomycetidae</taxon>
        <taxon>Agaricales</taxon>
        <taxon>Agaricineae</taxon>
        <taxon>Psathyrellaceae</taxon>
        <taxon>Coprinellus</taxon>
    </lineage>
</organism>
<dbReference type="CDD" id="cd05285">
    <property type="entry name" value="sorbitol_DH"/>
    <property type="match status" value="1"/>
</dbReference>
<dbReference type="GO" id="GO:0006062">
    <property type="term" value="P:sorbitol catabolic process"/>
    <property type="evidence" value="ECO:0007669"/>
    <property type="project" value="TreeGrafter"/>
</dbReference>
<keyword evidence="5" id="KW-0560">Oxidoreductase</keyword>
<dbReference type="Pfam" id="PF00107">
    <property type="entry name" value="ADH_zinc_N"/>
    <property type="match status" value="1"/>
</dbReference>
<evidence type="ECO:0000313" key="9">
    <source>
        <dbReference type="Proteomes" id="UP000298030"/>
    </source>
</evidence>
<evidence type="ECO:0000256" key="2">
    <source>
        <dbReference type="ARBA" id="ARBA00008072"/>
    </source>
</evidence>
<dbReference type="InterPro" id="IPR013149">
    <property type="entry name" value="ADH-like_C"/>
</dbReference>
<dbReference type="GO" id="GO:0046872">
    <property type="term" value="F:metal ion binding"/>
    <property type="evidence" value="ECO:0007669"/>
    <property type="project" value="UniProtKB-KW"/>
</dbReference>
<dbReference type="InterPro" id="IPR036291">
    <property type="entry name" value="NAD(P)-bd_dom_sf"/>
</dbReference>
<dbReference type="AlphaFoldDB" id="A0A4Y7TKS7"/>
<feature type="domain" description="Enoyl reductase (ER)" evidence="7">
    <location>
        <begin position="17"/>
        <end position="346"/>
    </location>
</feature>
<evidence type="ECO:0000313" key="8">
    <source>
        <dbReference type="EMBL" id="TEB34119.1"/>
    </source>
</evidence>
<comment type="similarity">
    <text evidence="2">Belongs to the zinc-containing alcohol dehydrogenase family.</text>
</comment>
<sequence length="357" mass="38659">MSPFVNNSVQAAVLYPGTNRDLRVEDRDLWQPAPDQVQIAIAVTGLCGSDLHYYTHGRNGDFAVPAGVITAVGRNVGGLKVGQRVAIEAGIFCRQCSFCVKGRYNLCKTMKFCSSASVFPHFDGTLRERMNHPAYVVPSASLAEPLSVLIHASRRANLQEGHSVLVFGAGTIGLLACALARARGASRIVAVDLNPARLEFAKRNGFATETYTQYLSEQHIQTMKARATGILHHFNQRDGFDLVYECTGAEQCIQMSVFAASTGGKVMLIGMGSRNVLLPLSSAACREVDILGSFRYCDTYPDALELLGSGKLNVDCLVTHRFALKDTKKAFETMARGTDDQGNMVMKVMVGPGSVKV</sequence>
<dbReference type="SUPFAM" id="SSF51735">
    <property type="entry name" value="NAD(P)-binding Rossmann-fold domains"/>
    <property type="match status" value="1"/>
</dbReference>
<dbReference type="SUPFAM" id="SSF50129">
    <property type="entry name" value="GroES-like"/>
    <property type="match status" value="1"/>
</dbReference>
<evidence type="ECO:0000256" key="1">
    <source>
        <dbReference type="ARBA" id="ARBA00001947"/>
    </source>
</evidence>
<evidence type="ECO:0000256" key="3">
    <source>
        <dbReference type="ARBA" id="ARBA00022723"/>
    </source>
</evidence>
<comment type="caution">
    <text evidence="8">The sequence shown here is derived from an EMBL/GenBank/DDBJ whole genome shotgun (WGS) entry which is preliminary data.</text>
</comment>
<dbReference type="Pfam" id="PF08240">
    <property type="entry name" value="ADH_N"/>
    <property type="match status" value="1"/>
</dbReference>
<keyword evidence="4" id="KW-0862">Zinc</keyword>
<dbReference type="PANTHER" id="PTHR43161:SF25">
    <property type="entry name" value="ALCOHOL DEHYDROGENASE, PUTATIVE (AFU_ORTHOLOGUE AFUA_1G14390)-RELATED"/>
    <property type="match status" value="1"/>
</dbReference>
<dbReference type="PANTHER" id="PTHR43161">
    <property type="entry name" value="SORBITOL DEHYDROGENASE"/>
    <property type="match status" value="1"/>
</dbReference>
<evidence type="ECO:0000259" key="7">
    <source>
        <dbReference type="SMART" id="SM00829"/>
    </source>
</evidence>
<evidence type="ECO:0000256" key="5">
    <source>
        <dbReference type="ARBA" id="ARBA00023002"/>
    </source>
</evidence>
<dbReference type="SMART" id="SM00829">
    <property type="entry name" value="PKS_ER"/>
    <property type="match status" value="1"/>
</dbReference>
<comment type="cofactor">
    <cofactor evidence="1">
        <name>Zn(2+)</name>
        <dbReference type="ChEBI" id="CHEBI:29105"/>
    </cofactor>
</comment>
<proteinExistence type="inferred from homology"/>
<keyword evidence="3" id="KW-0479">Metal-binding</keyword>
<dbReference type="InterPro" id="IPR013154">
    <property type="entry name" value="ADH-like_N"/>
</dbReference>
<dbReference type="InterPro" id="IPR045306">
    <property type="entry name" value="SDH-like"/>
</dbReference>
<dbReference type="InterPro" id="IPR020843">
    <property type="entry name" value="ER"/>
</dbReference>
<dbReference type="Proteomes" id="UP000298030">
    <property type="component" value="Unassembled WGS sequence"/>
</dbReference>
<dbReference type="FunFam" id="3.40.50.720:FF:000068">
    <property type="entry name" value="Sorbitol dehydrogenase"/>
    <property type="match status" value="1"/>
</dbReference>
<accession>A0A4Y7TKS7</accession>
<reference evidence="8 9" key="1">
    <citation type="journal article" date="2019" name="Nat. Ecol. Evol.">
        <title>Megaphylogeny resolves global patterns of mushroom evolution.</title>
        <authorList>
            <person name="Varga T."/>
            <person name="Krizsan K."/>
            <person name="Foldi C."/>
            <person name="Dima B."/>
            <person name="Sanchez-Garcia M."/>
            <person name="Sanchez-Ramirez S."/>
            <person name="Szollosi G.J."/>
            <person name="Szarkandi J.G."/>
            <person name="Papp V."/>
            <person name="Albert L."/>
            <person name="Andreopoulos W."/>
            <person name="Angelini C."/>
            <person name="Antonin V."/>
            <person name="Barry K.W."/>
            <person name="Bougher N.L."/>
            <person name="Buchanan P."/>
            <person name="Buyck B."/>
            <person name="Bense V."/>
            <person name="Catcheside P."/>
            <person name="Chovatia M."/>
            <person name="Cooper J."/>
            <person name="Damon W."/>
            <person name="Desjardin D."/>
            <person name="Finy P."/>
            <person name="Geml J."/>
            <person name="Haridas S."/>
            <person name="Hughes K."/>
            <person name="Justo A."/>
            <person name="Karasinski D."/>
            <person name="Kautmanova I."/>
            <person name="Kiss B."/>
            <person name="Kocsube S."/>
            <person name="Kotiranta H."/>
            <person name="LaButti K.M."/>
            <person name="Lechner B.E."/>
            <person name="Liimatainen K."/>
            <person name="Lipzen A."/>
            <person name="Lukacs Z."/>
            <person name="Mihaltcheva S."/>
            <person name="Morgado L.N."/>
            <person name="Niskanen T."/>
            <person name="Noordeloos M.E."/>
            <person name="Ohm R.A."/>
            <person name="Ortiz-Santana B."/>
            <person name="Ovrebo C."/>
            <person name="Racz N."/>
            <person name="Riley R."/>
            <person name="Savchenko A."/>
            <person name="Shiryaev A."/>
            <person name="Soop K."/>
            <person name="Spirin V."/>
            <person name="Szebenyi C."/>
            <person name="Tomsovsky M."/>
            <person name="Tulloss R.E."/>
            <person name="Uehling J."/>
            <person name="Grigoriev I.V."/>
            <person name="Vagvolgyi C."/>
            <person name="Papp T."/>
            <person name="Martin F.M."/>
            <person name="Miettinen O."/>
            <person name="Hibbett D.S."/>
            <person name="Nagy L.G."/>
        </authorList>
    </citation>
    <scope>NUCLEOTIDE SEQUENCE [LARGE SCALE GENOMIC DNA]</scope>
    <source>
        <strain evidence="8 9">FP101781</strain>
    </source>
</reference>
<dbReference type="EMBL" id="QPFP01000010">
    <property type="protein sequence ID" value="TEB34119.1"/>
    <property type="molecule type" value="Genomic_DNA"/>
</dbReference>
<dbReference type="InterPro" id="IPR011032">
    <property type="entry name" value="GroES-like_sf"/>
</dbReference>
<keyword evidence="6" id="KW-0520">NAD</keyword>
<evidence type="ECO:0000256" key="4">
    <source>
        <dbReference type="ARBA" id="ARBA00022833"/>
    </source>
</evidence>
<gene>
    <name evidence="8" type="ORF">FA13DRAFT_1753768</name>
</gene>
<dbReference type="Gene3D" id="3.90.180.10">
    <property type="entry name" value="Medium-chain alcohol dehydrogenases, catalytic domain"/>
    <property type="match status" value="1"/>
</dbReference>
<dbReference type="STRING" id="71717.A0A4Y7TKS7"/>
<dbReference type="GO" id="GO:0003939">
    <property type="term" value="F:L-iditol 2-dehydrogenase (NAD+) activity"/>
    <property type="evidence" value="ECO:0007669"/>
    <property type="project" value="TreeGrafter"/>
</dbReference>
<keyword evidence="9" id="KW-1185">Reference proteome</keyword>